<proteinExistence type="predicted"/>
<evidence type="ECO:0000313" key="2">
    <source>
        <dbReference type="Proteomes" id="UP000509302"/>
    </source>
</evidence>
<sequence length="128" mass="14937">MLAGFRVNAKYSELDFEKIDTSKIKEKHFKNEEKEFLKTLIGKVSKDILSQLDIKSTFKIELEDGDFYVLKDLEDGNYLSMNEKGSVYGMIHDPYEVEKLFDTKESFFEALKSGEFSISKYRESKFSV</sequence>
<evidence type="ECO:0000313" key="1">
    <source>
        <dbReference type="EMBL" id="QLG44901.1"/>
    </source>
</evidence>
<dbReference type="RefSeq" id="WP_179241191.1">
    <property type="nucleotide sequence ID" value="NZ_CP058595.1"/>
</dbReference>
<reference evidence="1 2" key="1">
    <citation type="journal article" date="2006" name="Int. J. Syst. Evol. Microbiol.">
        <title>Costertonia aggregata gen. nov., sp. nov., a mesophilic marine bacterium of the family Flavobacteriaceae, isolated from a mature biofilm.</title>
        <authorList>
            <person name="Kwon K.K."/>
            <person name="Lee Y.K."/>
            <person name="Lee H.K."/>
        </authorList>
    </citation>
    <scope>NUCLEOTIDE SEQUENCE [LARGE SCALE GENOMIC DNA]</scope>
    <source>
        <strain evidence="1 2">KCCM 42265</strain>
    </source>
</reference>
<dbReference type="AlphaFoldDB" id="A0A7H9AN76"/>
<protein>
    <submittedName>
        <fullName evidence="1">Uncharacterized protein</fullName>
    </submittedName>
</protein>
<dbReference type="EMBL" id="CP058595">
    <property type="protein sequence ID" value="QLG44901.1"/>
    <property type="molecule type" value="Genomic_DNA"/>
</dbReference>
<dbReference type="KEGG" id="cagg:HYG79_05885"/>
<gene>
    <name evidence="1" type="ORF">HYG79_05885</name>
</gene>
<dbReference type="Proteomes" id="UP000509302">
    <property type="component" value="Chromosome"/>
</dbReference>
<name>A0A7H9AN76_9FLAO</name>
<accession>A0A7H9AN76</accession>
<organism evidence="1 2">
    <name type="scientific">Costertonia aggregata</name>
    <dbReference type="NCBI Taxonomy" id="343403"/>
    <lineage>
        <taxon>Bacteria</taxon>
        <taxon>Pseudomonadati</taxon>
        <taxon>Bacteroidota</taxon>
        <taxon>Flavobacteriia</taxon>
        <taxon>Flavobacteriales</taxon>
        <taxon>Flavobacteriaceae</taxon>
        <taxon>Costertonia</taxon>
    </lineage>
</organism>
<keyword evidence="2" id="KW-1185">Reference proteome</keyword>